<feature type="compositionally biased region" description="Acidic residues" evidence="1">
    <location>
        <begin position="58"/>
        <end position="67"/>
    </location>
</feature>
<evidence type="ECO:0000256" key="1">
    <source>
        <dbReference type="SAM" id="MobiDB-lite"/>
    </source>
</evidence>
<organism evidence="2">
    <name type="scientific">Lygus hesperus</name>
    <name type="common">Western plant bug</name>
    <dbReference type="NCBI Taxonomy" id="30085"/>
    <lineage>
        <taxon>Eukaryota</taxon>
        <taxon>Metazoa</taxon>
        <taxon>Ecdysozoa</taxon>
        <taxon>Arthropoda</taxon>
        <taxon>Hexapoda</taxon>
        <taxon>Insecta</taxon>
        <taxon>Pterygota</taxon>
        <taxon>Neoptera</taxon>
        <taxon>Paraneoptera</taxon>
        <taxon>Hemiptera</taxon>
        <taxon>Heteroptera</taxon>
        <taxon>Panheteroptera</taxon>
        <taxon>Cimicomorpha</taxon>
        <taxon>Miridae</taxon>
        <taxon>Mirini</taxon>
        <taxon>Lygus</taxon>
    </lineage>
</organism>
<protein>
    <submittedName>
        <fullName evidence="2">Uncharacterized protein</fullName>
    </submittedName>
</protein>
<dbReference type="AlphaFoldDB" id="A0A146KV58"/>
<proteinExistence type="predicted"/>
<name>A0A146KV58_LYGHE</name>
<accession>A0A146KV58</accession>
<feature type="region of interest" description="Disordered" evidence="1">
    <location>
        <begin position="48"/>
        <end position="76"/>
    </location>
</feature>
<reference evidence="2" key="1">
    <citation type="journal article" date="2016" name="Gigascience">
        <title>De novo construction of an expanded transcriptome assembly for the western tarnished plant bug, Lygus hesperus.</title>
        <authorList>
            <person name="Tassone E.E."/>
            <person name="Geib S.M."/>
            <person name="Hall B."/>
            <person name="Fabrick J.A."/>
            <person name="Brent C.S."/>
            <person name="Hull J.J."/>
        </authorList>
    </citation>
    <scope>NUCLEOTIDE SEQUENCE</scope>
</reference>
<sequence length="137" mass="15649">MKIEKQLLAKKVNKLLKDWRQESFSFTDCMGPRRRKRIETKDVSICDGDGNFETSSSNDDDGIDTDGADSSGRWSDNSYSRLIREGGEIVKHTFRFTVALCETSLVALSYLNIYHYIKKCRETSRYGKVNPAVPRAL</sequence>
<evidence type="ECO:0000313" key="2">
    <source>
        <dbReference type="EMBL" id="JAP99125.1"/>
    </source>
</evidence>
<dbReference type="EMBL" id="GDHC01019503">
    <property type="protein sequence ID" value="JAP99125.1"/>
    <property type="molecule type" value="Transcribed_RNA"/>
</dbReference>
<gene>
    <name evidence="2" type="ORF">g.19361</name>
</gene>